<protein>
    <recommendedName>
        <fullName evidence="11">GPI mannosyltransferase 2</fullName>
        <ecNumber evidence="11">2.4.1.-</ecNumber>
    </recommendedName>
</protein>
<dbReference type="InterPro" id="IPR007315">
    <property type="entry name" value="PIG-V/Gpi18"/>
</dbReference>
<comment type="similarity">
    <text evidence="3 11">Belongs to the PIGV family.</text>
</comment>
<evidence type="ECO:0000256" key="4">
    <source>
        <dbReference type="ARBA" id="ARBA00022502"/>
    </source>
</evidence>
<sequence length="218" mass="25333">MVLKNTNIAYKAAILYCISPANIFFSAAYTESILTVEINSKDKISVIKLCNLVIKKRFIQIILTLFPFIILQIYNYVTFCKITLNAPILPTHIIDYATKNNLVLQYNATSTWCRAKIPIAYSYVQEKYWNVKFYSEHKMHFFSLGLIDIKYEKNTSEKKYPAEMFVFVIHGLFLTVFCICFVHIQVSTRLLCSASPLVYWYCALSLSYVPQFENDIQS</sequence>
<accession>A0ABD2CDP3</accession>
<dbReference type="PANTHER" id="PTHR12468">
    <property type="entry name" value="GPI MANNOSYLTRANSFERASE 2"/>
    <property type="match status" value="1"/>
</dbReference>
<dbReference type="PANTHER" id="PTHR12468:SF2">
    <property type="entry name" value="GPI MANNOSYLTRANSFERASE 2"/>
    <property type="match status" value="1"/>
</dbReference>
<keyword evidence="13" id="KW-1185">Reference proteome</keyword>
<keyword evidence="4 11" id="KW-0337">GPI-anchor biosynthesis</keyword>
<feature type="transmembrane region" description="Helical" evidence="11">
    <location>
        <begin position="164"/>
        <end position="184"/>
    </location>
</feature>
<keyword evidence="10 11" id="KW-0472">Membrane</keyword>
<feature type="transmembrane region" description="Helical" evidence="11">
    <location>
        <begin position="58"/>
        <end position="77"/>
    </location>
</feature>
<comment type="subcellular location">
    <subcellularLocation>
        <location evidence="1 11">Endoplasmic reticulum membrane</location>
        <topology evidence="1 11">Multi-pass membrane protein</topology>
    </subcellularLocation>
</comment>
<evidence type="ECO:0000256" key="6">
    <source>
        <dbReference type="ARBA" id="ARBA00022679"/>
    </source>
</evidence>
<evidence type="ECO:0000256" key="1">
    <source>
        <dbReference type="ARBA" id="ARBA00004477"/>
    </source>
</evidence>
<name>A0ABD2CDP3_VESMC</name>
<keyword evidence="7 11" id="KW-0812">Transmembrane</keyword>
<dbReference type="EMBL" id="JAYRBN010000056">
    <property type="protein sequence ID" value="KAL2743173.1"/>
    <property type="molecule type" value="Genomic_DNA"/>
</dbReference>
<dbReference type="GO" id="GO:0016757">
    <property type="term" value="F:glycosyltransferase activity"/>
    <property type="evidence" value="ECO:0007669"/>
    <property type="project" value="UniProtKB-KW"/>
</dbReference>
<dbReference type="Proteomes" id="UP001607303">
    <property type="component" value="Unassembled WGS sequence"/>
</dbReference>
<reference evidence="12 13" key="1">
    <citation type="journal article" date="2024" name="Ann. Entomol. Soc. Am.">
        <title>Genomic analyses of the southern and eastern yellowjacket wasps (Hymenoptera: Vespidae) reveal evolutionary signatures of social life.</title>
        <authorList>
            <person name="Catto M.A."/>
            <person name="Caine P.B."/>
            <person name="Orr S.E."/>
            <person name="Hunt B.G."/>
            <person name="Goodisman M.A.D."/>
        </authorList>
    </citation>
    <scope>NUCLEOTIDE SEQUENCE [LARGE SCALE GENOMIC DNA]</scope>
    <source>
        <strain evidence="12">232</strain>
        <tissue evidence="12">Head and thorax</tissue>
    </source>
</reference>
<organism evidence="12 13">
    <name type="scientific">Vespula maculifrons</name>
    <name type="common">Eastern yellow jacket</name>
    <name type="synonym">Wasp</name>
    <dbReference type="NCBI Taxonomy" id="7453"/>
    <lineage>
        <taxon>Eukaryota</taxon>
        <taxon>Metazoa</taxon>
        <taxon>Ecdysozoa</taxon>
        <taxon>Arthropoda</taxon>
        <taxon>Hexapoda</taxon>
        <taxon>Insecta</taxon>
        <taxon>Pterygota</taxon>
        <taxon>Neoptera</taxon>
        <taxon>Endopterygota</taxon>
        <taxon>Hymenoptera</taxon>
        <taxon>Apocrita</taxon>
        <taxon>Aculeata</taxon>
        <taxon>Vespoidea</taxon>
        <taxon>Vespidae</taxon>
        <taxon>Vespinae</taxon>
        <taxon>Vespula</taxon>
    </lineage>
</organism>
<gene>
    <name evidence="12" type="ORF">V1477_008662</name>
</gene>
<proteinExistence type="inferred from homology"/>
<keyword evidence="5 11" id="KW-0328">Glycosyltransferase</keyword>
<evidence type="ECO:0000313" key="12">
    <source>
        <dbReference type="EMBL" id="KAL2743173.1"/>
    </source>
</evidence>
<dbReference type="EC" id="2.4.1.-" evidence="11"/>
<evidence type="ECO:0000256" key="8">
    <source>
        <dbReference type="ARBA" id="ARBA00022824"/>
    </source>
</evidence>
<comment type="pathway">
    <text evidence="2 11">Glycolipid biosynthesis; glycosylphosphatidylinositol-anchor biosynthesis.</text>
</comment>
<comment type="caution">
    <text evidence="11">Lacks conserved residue(s) required for the propagation of feature annotation.</text>
</comment>
<evidence type="ECO:0000256" key="11">
    <source>
        <dbReference type="RuleBase" id="RU363112"/>
    </source>
</evidence>
<evidence type="ECO:0000256" key="5">
    <source>
        <dbReference type="ARBA" id="ARBA00022676"/>
    </source>
</evidence>
<keyword evidence="8 11" id="KW-0256">Endoplasmic reticulum</keyword>
<dbReference type="Pfam" id="PF04188">
    <property type="entry name" value="Mannosyl_trans2"/>
    <property type="match status" value="2"/>
</dbReference>
<evidence type="ECO:0000256" key="2">
    <source>
        <dbReference type="ARBA" id="ARBA00004687"/>
    </source>
</evidence>
<comment type="function">
    <text evidence="11">Mannosyltransferase involved in glycosylphosphatidylinositol-anchor biosynthesis.</text>
</comment>
<dbReference type="GO" id="GO:0006506">
    <property type="term" value="P:GPI anchor biosynthetic process"/>
    <property type="evidence" value="ECO:0007669"/>
    <property type="project" value="UniProtKB-KW"/>
</dbReference>
<dbReference type="AlphaFoldDB" id="A0ABD2CDP3"/>
<dbReference type="GO" id="GO:0005789">
    <property type="term" value="C:endoplasmic reticulum membrane"/>
    <property type="evidence" value="ECO:0007669"/>
    <property type="project" value="UniProtKB-SubCell"/>
</dbReference>
<keyword evidence="9 11" id="KW-1133">Transmembrane helix</keyword>
<evidence type="ECO:0000256" key="7">
    <source>
        <dbReference type="ARBA" id="ARBA00022692"/>
    </source>
</evidence>
<evidence type="ECO:0000256" key="9">
    <source>
        <dbReference type="ARBA" id="ARBA00022989"/>
    </source>
</evidence>
<evidence type="ECO:0000256" key="10">
    <source>
        <dbReference type="ARBA" id="ARBA00023136"/>
    </source>
</evidence>
<keyword evidence="6 11" id="KW-0808">Transferase</keyword>
<evidence type="ECO:0000313" key="13">
    <source>
        <dbReference type="Proteomes" id="UP001607303"/>
    </source>
</evidence>
<evidence type="ECO:0000256" key="3">
    <source>
        <dbReference type="ARBA" id="ARBA00008698"/>
    </source>
</evidence>
<comment type="caution">
    <text evidence="12">The sequence shown here is derived from an EMBL/GenBank/DDBJ whole genome shotgun (WGS) entry which is preliminary data.</text>
</comment>